<dbReference type="PANTHER" id="PTHR23086:SF8">
    <property type="entry name" value="PHOSPHATIDYLINOSITOL 5-PHOSPHATE 4-KINASE, ISOFORM A"/>
    <property type="match status" value="1"/>
</dbReference>
<accession>A0A146KA39</accession>
<proteinExistence type="predicted"/>
<dbReference type="GO" id="GO:0046854">
    <property type="term" value="P:phosphatidylinositol phosphate biosynthetic process"/>
    <property type="evidence" value="ECO:0007669"/>
    <property type="project" value="TreeGrafter"/>
</dbReference>
<keyword evidence="1" id="KW-0547">Nucleotide-binding</keyword>
<keyword evidence="1 3" id="KW-0418">Kinase</keyword>
<evidence type="ECO:0000256" key="1">
    <source>
        <dbReference type="PROSITE-ProRule" id="PRU00781"/>
    </source>
</evidence>
<protein>
    <submittedName>
        <fullName evidence="3">Phosphatidylinositol-4-phosphate 5-kinase</fullName>
    </submittedName>
</protein>
<feature type="domain" description="PIPK" evidence="2">
    <location>
        <begin position="1"/>
        <end position="332"/>
    </location>
</feature>
<dbReference type="EMBL" id="GDID01004337">
    <property type="protein sequence ID" value="JAP92269.1"/>
    <property type="molecule type" value="Transcribed_RNA"/>
</dbReference>
<organism evidence="3">
    <name type="scientific">Trepomonas sp. PC1</name>
    <dbReference type="NCBI Taxonomy" id="1076344"/>
    <lineage>
        <taxon>Eukaryota</taxon>
        <taxon>Metamonada</taxon>
        <taxon>Diplomonadida</taxon>
        <taxon>Hexamitidae</taxon>
        <taxon>Hexamitinae</taxon>
        <taxon>Trepomonas</taxon>
    </lineage>
</organism>
<dbReference type="PANTHER" id="PTHR23086">
    <property type="entry name" value="PHOSPHATIDYLINOSITOL-4-PHOSPHATE 5-KINASE"/>
    <property type="match status" value="1"/>
</dbReference>
<dbReference type="InterPro" id="IPR002498">
    <property type="entry name" value="PInositol-4-P-4/5-kinase_core"/>
</dbReference>
<keyword evidence="1" id="KW-0808">Transferase</keyword>
<dbReference type="GO" id="GO:0005886">
    <property type="term" value="C:plasma membrane"/>
    <property type="evidence" value="ECO:0007669"/>
    <property type="project" value="TreeGrafter"/>
</dbReference>
<sequence>YTPTSPICSLPSGINAHNEIRQIQLCLTQLVTLPPIDCLQQQIPSQRFIDKRKNEVVQLNQSFVYKNADYQSIRDQFGFDYTLMQQEFLHQNVSISKSPGKSPQIFIYSGNKRYVIKSMKDQEVELMLNFTASYVRHLKLYPSSLIIKYYYIFSIQKQHYCLMDNIFIPPKLSLPGIPRYMFNPIQKYDLKGSTAGRWSDQWEDTLKDLNCRRLFVLPSDKRFLFFHQLLIDVQFLELHGFIDYSLCVGVSRDLAQFMQFSNFGDQTFLQNYDMMHNFNDGQLRCLITQESEVLYCQIIDFLTVFSGKKKAEVFFKSFKHDKTQISATPPNF</sequence>
<dbReference type="GO" id="GO:0016308">
    <property type="term" value="F:1-phosphatidylinositol-4-phosphate 5-kinase activity"/>
    <property type="evidence" value="ECO:0007669"/>
    <property type="project" value="TreeGrafter"/>
</dbReference>
<dbReference type="InterPro" id="IPR027484">
    <property type="entry name" value="PInositol-4-P-5-kinase_N"/>
</dbReference>
<dbReference type="PROSITE" id="PS51455">
    <property type="entry name" value="PIPK"/>
    <property type="match status" value="1"/>
</dbReference>
<dbReference type="InterPro" id="IPR023610">
    <property type="entry name" value="PInositol-4/5-P-5/4-kinase"/>
</dbReference>
<dbReference type="GO" id="GO:0005524">
    <property type="term" value="F:ATP binding"/>
    <property type="evidence" value="ECO:0007669"/>
    <property type="project" value="UniProtKB-UniRule"/>
</dbReference>
<reference evidence="3" key="1">
    <citation type="submission" date="2015-07" db="EMBL/GenBank/DDBJ databases">
        <title>Adaptation to a free-living lifestyle via gene acquisitions in the diplomonad Trepomonas sp. PC1.</title>
        <authorList>
            <person name="Xu F."/>
            <person name="Jerlstrom-Hultqvist J."/>
            <person name="Kolisko M."/>
            <person name="Simpson A.G.B."/>
            <person name="Roger A.J."/>
            <person name="Svard S.G."/>
            <person name="Andersson J.O."/>
        </authorList>
    </citation>
    <scope>NUCLEOTIDE SEQUENCE</scope>
    <source>
        <strain evidence="3">PC1</strain>
    </source>
</reference>
<feature type="non-terminal residue" evidence="3">
    <location>
        <position position="1"/>
    </location>
</feature>
<evidence type="ECO:0000259" key="2">
    <source>
        <dbReference type="PROSITE" id="PS51455"/>
    </source>
</evidence>
<name>A0A146KA39_9EUKA</name>
<keyword evidence="1" id="KW-0067">ATP-binding</keyword>
<dbReference type="SMART" id="SM00330">
    <property type="entry name" value="PIPKc"/>
    <property type="match status" value="1"/>
</dbReference>
<feature type="non-terminal residue" evidence="3">
    <location>
        <position position="332"/>
    </location>
</feature>
<dbReference type="CDD" id="cd00139">
    <property type="entry name" value="PIPKc"/>
    <property type="match status" value="1"/>
</dbReference>
<dbReference type="Gene3D" id="3.30.810.10">
    <property type="entry name" value="2-Layer Sandwich"/>
    <property type="match status" value="1"/>
</dbReference>
<dbReference type="InterPro" id="IPR027483">
    <property type="entry name" value="PInositol-4-P-4/5-kinase_C_sf"/>
</dbReference>
<gene>
    <name evidence="3" type="ORF">TPC1_15848</name>
</gene>
<dbReference type="Gene3D" id="3.30.800.10">
    <property type="entry name" value="Phosphatidylinositol Phosphate Kinase II Beta"/>
    <property type="match status" value="1"/>
</dbReference>
<dbReference type="Pfam" id="PF01504">
    <property type="entry name" value="PIP5K"/>
    <property type="match status" value="1"/>
</dbReference>
<dbReference type="SUPFAM" id="SSF56104">
    <property type="entry name" value="SAICAR synthase-like"/>
    <property type="match status" value="1"/>
</dbReference>
<dbReference type="AlphaFoldDB" id="A0A146KA39"/>
<evidence type="ECO:0000313" key="3">
    <source>
        <dbReference type="EMBL" id="JAP92269.1"/>
    </source>
</evidence>